<feature type="domain" description="TFIIE beta" evidence="9">
    <location>
        <begin position="76"/>
        <end position="151"/>
    </location>
</feature>
<keyword evidence="5 7" id="KW-0539">Nucleus</keyword>
<keyword evidence="11" id="KW-1185">Reference proteome</keyword>
<dbReference type="EMBL" id="JAVHNQ010000004">
    <property type="protein sequence ID" value="KAK6350038.1"/>
    <property type="molecule type" value="Genomic_DNA"/>
</dbReference>
<dbReference type="PROSITE" id="PS51351">
    <property type="entry name" value="TFIIE_BETA_C"/>
    <property type="match status" value="1"/>
</dbReference>
<dbReference type="InterPro" id="IPR003166">
    <property type="entry name" value="TFIIE_bsu_DNA-bd"/>
</dbReference>
<evidence type="ECO:0000259" key="9">
    <source>
        <dbReference type="PROSITE" id="PS51351"/>
    </source>
</evidence>
<evidence type="ECO:0000313" key="11">
    <source>
        <dbReference type="Proteomes" id="UP001375240"/>
    </source>
</evidence>
<protein>
    <recommendedName>
        <fullName evidence="7">Transcription initiation factor IIE subunit beta</fullName>
    </recommendedName>
</protein>
<evidence type="ECO:0000256" key="6">
    <source>
        <dbReference type="ARBA" id="ARBA00025581"/>
    </source>
</evidence>
<gene>
    <name evidence="10" type="ORF">TWF696_006287</name>
</gene>
<comment type="caution">
    <text evidence="10">The sequence shown here is derived from an EMBL/GenBank/DDBJ whole genome shotgun (WGS) entry which is preliminary data.</text>
</comment>
<feature type="compositionally biased region" description="Low complexity" evidence="8">
    <location>
        <begin position="32"/>
        <end position="51"/>
    </location>
</feature>
<dbReference type="Pfam" id="PF02186">
    <property type="entry name" value="TFIIE_beta"/>
    <property type="match status" value="1"/>
</dbReference>
<dbReference type="Pfam" id="PF22254">
    <property type="entry name" value="TFA2_E-tether"/>
    <property type="match status" value="1"/>
</dbReference>
<dbReference type="GO" id="GO:0005673">
    <property type="term" value="C:transcription factor TFIIE complex"/>
    <property type="evidence" value="ECO:0007669"/>
    <property type="project" value="UniProtKB-UniRule"/>
</dbReference>
<dbReference type="InterPro" id="IPR054600">
    <property type="entry name" value="TFA2_E-tether"/>
</dbReference>
<dbReference type="GO" id="GO:0003677">
    <property type="term" value="F:DNA binding"/>
    <property type="evidence" value="ECO:0007669"/>
    <property type="project" value="UniProtKB-UniRule"/>
</dbReference>
<dbReference type="GO" id="GO:0001097">
    <property type="term" value="F:TFIIH-class transcription factor complex binding"/>
    <property type="evidence" value="ECO:0007669"/>
    <property type="project" value="TreeGrafter"/>
</dbReference>
<comment type="function">
    <text evidence="6 7">Recruits TFIIH to the initiation complex and stimulates the RNA polymerase II C-terminal domain kinase and DNA-dependent ATPase activities of TFIIH. Both TFIIH and TFIIE are required for promoter clearance by RNA polymerase.</text>
</comment>
<keyword evidence="4 7" id="KW-0804">Transcription</keyword>
<feature type="region of interest" description="Disordered" evidence="8">
    <location>
        <begin position="23"/>
        <end position="51"/>
    </location>
</feature>
<dbReference type="PANTHER" id="PTHR12716:SF8">
    <property type="entry name" value="TRANSCRIPTION INITIATION FACTOR IIE SUBUNIT BETA"/>
    <property type="match status" value="1"/>
</dbReference>
<comment type="similarity">
    <text evidence="7">Belongs to the TFIIE beta subunit family.</text>
</comment>
<evidence type="ECO:0000256" key="2">
    <source>
        <dbReference type="ARBA" id="ARBA00023015"/>
    </source>
</evidence>
<dbReference type="GO" id="GO:0006367">
    <property type="term" value="P:transcription initiation at RNA polymerase II promoter"/>
    <property type="evidence" value="ECO:0007669"/>
    <property type="project" value="UniProtKB-UniRule"/>
</dbReference>
<evidence type="ECO:0000256" key="5">
    <source>
        <dbReference type="ARBA" id="ARBA00023242"/>
    </source>
</evidence>
<feature type="region of interest" description="Disordered" evidence="8">
    <location>
        <begin position="260"/>
        <end position="279"/>
    </location>
</feature>
<keyword evidence="2 7" id="KW-0805">Transcription regulation</keyword>
<dbReference type="AlphaFoldDB" id="A0AAV9UX17"/>
<evidence type="ECO:0000256" key="1">
    <source>
        <dbReference type="ARBA" id="ARBA00004123"/>
    </source>
</evidence>
<reference evidence="10 11" key="1">
    <citation type="submission" date="2019-10" db="EMBL/GenBank/DDBJ databases">
        <authorList>
            <person name="Palmer J.M."/>
        </authorList>
    </citation>
    <scope>NUCLEOTIDE SEQUENCE [LARGE SCALE GENOMIC DNA]</scope>
    <source>
        <strain evidence="10 11">TWF696</strain>
    </source>
</reference>
<evidence type="ECO:0000256" key="4">
    <source>
        <dbReference type="ARBA" id="ARBA00023163"/>
    </source>
</evidence>
<name>A0AAV9UX17_9PEZI</name>
<dbReference type="InterPro" id="IPR016656">
    <property type="entry name" value="TFIIE-bsu"/>
</dbReference>
<comment type="subcellular location">
    <subcellularLocation>
        <location evidence="1 7">Nucleus</location>
    </subcellularLocation>
</comment>
<dbReference type="Proteomes" id="UP001375240">
    <property type="component" value="Unassembled WGS sequence"/>
</dbReference>
<organism evidence="10 11">
    <name type="scientific">Orbilia brochopaga</name>
    <dbReference type="NCBI Taxonomy" id="3140254"/>
    <lineage>
        <taxon>Eukaryota</taxon>
        <taxon>Fungi</taxon>
        <taxon>Dikarya</taxon>
        <taxon>Ascomycota</taxon>
        <taxon>Pezizomycotina</taxon>
        <taxon>Orbiliomycetes</taxon>
        <taxon>Orbiliales</taxon>
        <taxon>Orbiliaceae</taxon>
        <taxon>Orbilia</taxon>
    </lineage>
</organism>
<proteinExistence type="inferred from homology"/>
<dbReference type="PANTHER" id="PTHR12716">
    <property type="entry name" value="TRANSCRIPTION INITIATION FACTOR IIE, BETA SUBUNIT"/>
    <property type="match status" value="1"/>
</dbReference>
<dbReference type="InterPro" id="IPR040501">
    <property type="entry name" value="TFA2_Winged_2"/>
</dbReference>
<dbReference type="PIRSF" id="PIRSF016398">
    <property type="entry name" value="TFIIE-beta"/>
    <property type="match status" value="1"/>
</dbReference>
<dbReference type="Pfam" id="PF18121">
    <property type="entry name" value="TFA2_Winged_2"/>
    <property type="match status" value="1"/>
</dbReference>
<accession>A0AAV9UX17</accession>
<comment type="subunit">
    <text evidence="7">Tetramer of two alpha and two beta chains.</text>
</comment>
<keyword evidence="3 7" id="KW-0238">DNA-binding</keyword>
<evidence type="ECO:0000256" key="8">
    <source>
        <dbReference type="SAM" id="MobiDB-lite"/>
    </source>
</evidence>
<evidence type="ECO:0000256" key="3">
    <source>
        <dbReference type="ARBA" id="ARBA00023125"/>
    </source>
</evidence>
<sequence>MSLNAQLKSFKAGVTGQGNFAQARRHVPSPAPTSQSSAPSTPGASTTTTPSASAAAAAAAAAAAKRKKAAKNNVVYSQPADTGMGQYIMTQVLHLVEHLKAAEVPLTRAQLEEFLQKPLDNTMIQVLRSHDKLVFDAAADTYAFKPLHNIRSAQQLLTHLQAGTTAQGLSVKELKDGWAGALQTIDELEASKDILVTRTKKDGQARMVWINDKSLNVQIDDEFKNIWEKIVIPPAPELPGELERAGLKPTSVDPATIKNAMQKDTSKKTKKPRRGRITNTHLAGMLRDYN</sequence>
<evidence type="ECO:0000256" key="7">
    <source>
        <dbReference type="PIRNR" id="PIRNR016398"/>
    </source>
</evidence>
<evidence type="ECO:0000313" key="10">
    <source>
        <dbReference type="EMBL" id="KAK6350038.1"/>
    </source>
</evidence>